<accession>A0AAW1AYU9</accession>
<dbReference type="EMBL" id="JAOTOJ010000010">
    <property type="protein sequence ID" value="KAK9394920.1"/>
    <property type="molecule type" value="Genomic_DNA"/>
</dbReference>
<dbReference type="FunFam" id="2.30.29.30:FF:000006">
    <property type="entry name" value="Pleckstrin homology like domain family B member 1"/>
    <property type="match status" value="1"/>
</dbReference>
<proteinExistence type="predicted"/>
<evidence type="ECO:0000256" key="3">
    <source>
        <dbReference type="SAM" id="MobiDB-lite"/>
    </source>
</evidence>
<dbReference type="InterPro" id="IPR052212">
    <property type="entry name" value="PH-like_domain"/>
</dbReference>
<feature type="region of interest" description="Disordered" evidence="3">
    <location>
        <begin position="542"/>
        <end position="592"/>
    </location>
</feature>
<reference evidence="5 6" key="1">
    <citation type="journal article" date="2024" name="Proc. Natl. Acad. Sci. U.S.A.">
        <title>The genetic regulatory architecture and epigenomic basis for age-related changes in rattlesnake venom.</title>
        <authorList>
            <person name="Hogan M.P."/>
            <person name="Holding M.L."/>
            <person name="Nystrom G.S."/>
            <person name="Colston T.J."/>
            <person name="Bartlett D.A."/>
            <person name="Mason A.J."/>
            <person name="Ellsworth S.A."/>
            <person name="Rautsaw R.M."/>
            <person name="Lawrence K.C."/>
            <person name="Strickland J.L."/>
            <person name="He B."/>
            <person name="Fraser P."/>
            <person name="Margres M.J."/>
            <person name="Gilbert D.M."/>
            <person name="Gibbs H.L."/>
            <person name="Parkinson C.L."/>
            <person name="Rokyta D.R."/>
        </authorList>
    </citation>
    <scope>NUCLEOTIDE SEQUENCE [LARGE SCALE GENOMIC DNA]</scope>
    <source>
        <strain evidence="5">DRR0105</strain>
    </source>
</reference>
<dbReference type="PANTHER" id="PTHR12156:SF23">
    <property type="entry name" value="PLECKSTRIN HOMOLOGY-LIKE DOMAIN FAMILY B MEMBER 1"/>
    <property type="match status" value="1"/>
</dbReference>
<feature type="region of interest" description="Disordered" evidence="3">
    <location>
        <begin position="1"/>
        <end position="28"/>
    </location>
</feature>
<feature type="compositionally biased region" description="Polar residues" evidence="3">
    <location>
        <begin position="949"/>
        <end position="964"/>
    </location>
</feature>
<dbReference type="PANTHER" id="PTHR12156">
    <property type="entry name" value="PLECKSTRIN HOMOLOGY-LIKE DOMAIN, FAMILY B, MEMBER 3"/>
    <property type="match status" value="1"/>
</dbReference>
<feature type="coiled-coil region" evidence="2">
    <location>
        <begin position="971"/>
        <end position="1037"/>
    </location>
</feature>
<dbReference type="GO" id="GO:0045180">
    <property type="term" value="C:basal cortex"/>
    <property type="evidence" value="ECO:0007669"/>
    <property type="project" value="TreeGrafter"/>
</dbReference>
<dbReference type="InterPro" id="IPR037810">
    <property type="entry name" value="PHLDB1/2/3_PH"/>
</dbReference>
<feature type="region of interest" description="Disordered" evidence="3">
    <location>
        <begin position="940"/>
        <end position="968"/>
    </location>
</feature>
<feature type="compositionally biased region" description="Polar residues" evidence="3">
    <location>
        <begin position="100"/>
        <end position="111"/>
    </location>
</feature>
<dbReference type="Proteomes" id="UP001474421">
    <property type="component" value="Unassembled WGS sequence"/>
</dbReference>
<dbReference type="SMART" id="SM00233">
    <property type="entry name" value="PH"/>
    <property type="match status" value="1"/>
</dbReference>
<feature type="region of interest" description="Disordered" evidence="3">
    <location>
        <begin position="241"/>
        <end position="302"/>
    </location>
</feature>
<organism evidence="5 6">
    <name type="scientific">Crotalus adamanteus</name>
    <name type="common">Eastern diamondback rattlesnake</name>
    <dbReference type="NCBI Taxonomy" id="8729"/>
    <lineage>
        <taxon>Eukaryota</taxon>
        <taxon>Metazoa</taxon>
        <taxon>Chordata</taxon>
        <taxon>Craniata</taxon>
        <taxon>Vertebrata</taxon>
        <taxon>Euteleostomi</taxon>
        <taxon>Lepidosauria</taxon>
        <taxon>Squamata</taxon>
        <taxon>Bifurcata</taxon>
        <taxon>Unidentata</taxon>
        <taxon>Episquamata</taxon>
        <taxon>Toxicofera</taxon>
        <taxon>Serpentes</taxon>
        <taxon>Colubroidea</taxon>
        <taxon>Viperidae</taxon>
        <taxon>Crotalinae</taxon>
        <taxon>Crotalus</taxon>
    </lineage>
</organism>
<keyword evidence="1 2" id="KW-0175">Coiled coil</keyword>
<protein>
    <submittedName>
        <fullName evidence="5">Pleckstrin-like domain family B member 1</fullName>
    </submittedName>
</protein>
<keyword evidence="6" id="KW-1185">Reference proteome</keyword>
<dbReference type="SUPFAM" id="SSF50729">
    <property type="entry name" value="PH domain-like"/>
    <property type="match status" value="1"/>
</dbReference>
<gene>
    <name evidence="5" type="ORF">NXF25_014266</name>
</gene>
<dbReference type="GO" id="GO:0070507">
    <property type="term" value="P:regulation of microtubule cytoskeleton organization"/>
    <property type="evidence" value="ECO:0007669"/>
    <property type="project" value="TreeGrafter"/>
</dbReference>
<comment type="caution">
    <text evidence="5">The sequence shown here is derived from an EMBL/GenBank/DDBJ whole genome shotgun (WGS) entry which is preliminary data.</text>
</comment>
<feature type="compositionally biased region" description="Low complexity" evidence="3">
    <location>
        <begin position="176"/>
        <end position="188"/>
    </location>
</feature>
<sequence>MGRSGSVAGGKGESCQLDAHHRSSLARSSHPQSISDYLALSWLGPAITTRVGLAGTGHVICLGRATFLRFSHPAEAKRMKSQAVPGERHSPAVPYGLGTAEQQSPINSNSEGASLSLVSSIERDLQGIMDSLVLQEESGDGSPPSPTANSQGGCSLLSPPQSPGNISMGSTYENTSSPPFSPLSSPDSSSSSCWYPSSSCWEKAPPLPPAVPVRSSSYCHAALLPHGGPCPDPLSSSNGFLSSACRSGSPRVERKVQRDGLTSPLPPAEDPHPSQHAASPLKEKLLRRSRSPSPRNPCPAKAVRLPGMLQGKAAALQEPVPGPFLEMLPVRVSQPAQLGKSVCQGSGLPGMASQSSWAQRAPESPLLSQRSLEGIRKLPPLSPALGHRAVSPAPGSSHSSQGKVGQSSGVWRREASSTPSSSSSCCLRTRSPSPPHLPGESTQRKPHCRPGLGPASSLGSLVLPLDSPQPSHLGSGEFRLLGPSQERKQSISKLLGVRESDLLEYHRWQRQERLREQEMERLERQRLETILSLCAEYTKGDTELGQEGSANVADGVPPPPGSSPCRERGEEESLQEESSSTESAGQEHEVPPTPELAHLEEEHARLLASADYLKSCLKGLEQQLRETAWEAEIEQALLQGERESEILQLRQEQQAVQLLEEQLSGLDASIRHKRDKERAKVDAERKALEKLRAFYSELKSQLENCPESMREQLKDQMQREAEALETETKLFEDLEFQQLEKESRWEEEREMLDQQLLHSEAQGRQSLARRKERVAALESQAKQLRLQAAQEADRLRQERRATLQRLQQEKETLLALERRFCALTGSAAFSKGSSTLREGSPPPLGKRGSPPSKLTSTFLDLRRKHEASLQHKGHQAGQEQWQRLADLKHKTRMERQLLQAGAFFSPLVPHSVLHRHPFLGQDQPADNPEPAYDTLSLESSDSLETNLSVSGNSACSPDNVSSGSGADARKIEEMEKLLTEAQAERTRLMESREQEMELRHQALEDERRRREQLERQLQDETAQRQQLIEREVKMREKQLAQARPLTRYLPIRKEDFDLRLHIESSGHSVDTCNHVILSEKLCKGYLVKMGGKIRSWKKRWFVFDRLRHTLSYYVDKHEAKLKGLIYFQAIEEVYYDHLRCAAKSPNPALTFCIKTHDRLYYMVAPSAEALRIWMDVIVTGAEGYTQFLS</sequence>
<feature type="coiled-coil region" evidence="2">
    <location>
        <begin position="642"/>
        <end position="669"/>
    </location>
</feature>
<evidence type="ECO:0000256" key="1">
    <source>
        <dbReference type="ARBA" id="ARBA00023054"/>
    </source>
</evidence>
<evidence type="ECO:0000259" key="4">
    <source>
        <dbReference type="PROSITE" id="PS50003"/>
    </source>
</evidence>
<dbReference type="PROSITE" id="PS50003">
    <property type="entry name" value="PH_DOMAIN"/>
    <property type="match status" value="1"/>
</dbReference>
<feature type="region of interest" description="Disordered" evidence="3">
    <location>
        <begin position="341"/>
        <end position="485"/>
    </location>
</feature>
<feature type="domain" description="PH" evidence="4">
    <location>
        <begin position="1079"/>
        <end position="1182"/>
    </location>
</feature>
<dbReference type="Pfam" id="PF00169">
    <property type="entry name" value="PH"/>
    <property type="match status" value="1"/>
</dbReference>
<dbReference type="AlphaFoldDB" id="A0AAW1AYU9"/>
<feature type="region of interest" description="Disordered" evidence="3">
    <location>
        <begin position="78"/>
        <end position="111"/>
    </location>
</feature>
<feature type="coiled-coil region" evidence="2">
    <location>
        <begin position="767"/>
        <end position="819"/>
    </location>
</feature>
<dbReference type="CDD" id="cd14673">
    <property type="entry name" value="PH_PHLDB1_2"/>
    <property type="match status" value="1"/>
</dbReference>
<evidence type="ECO:0000313" key="6">
    <source>
        <dbReference type="Proteomes" id="UP001474421"/>
    </source>
</evidence>
<evidence type="ECO:0000313" key="5">
    <source>
        <dbReference type="EMBL" id="KAK9394920.1"/>
    </source>
</evidence>
<dbReference type="InterPro" id="IPR011993">
    <property type="entry name" value="PH-like_dom_sf"/>
</dbReference>
<feature type="region of interest" description="Disordered" evidence="3">
    <location>
        <begin position="135"/>
        <end position="188"/>
    </location>
</feature>
<dbReference type="InterPro" id="IPR001849">
    <property type="entry name" value="PH_domain"/>
</dbReference>
<feature type="compositionally biased region" description="Polar residues" evidence="3">
    <location>
        <begin position="163"/>
        <end position="175"/>
    </location>
</feature>
<name>A0AAW1AYU9_CROAD</name>
<evidence type="ECO:0000256" key="2">
    <source>
        <dbReference type="SAM" id="Coils"/>
    </source>
</evidence>
<feature type="compositionally biased region" description="Low complexity" evidence="3">
    <location>
        <begin position="395"/>
        <end position="431"/>
    </location>
</feature>
<feature type="region of interest" description="Disordered" evidence="3">
    <location>
        <begin position="831"/>
        <end position="855"/>
    </location>
</feature>
<dbReference type="Gene3D" id="2.30.29.30">
    <property type="entry name" value="Pleckstrin-homology domain (PH domain)/Phosphotyrosine-binding domain (PTB)"/>
    <property type="match status" value="1"/>
</dbReference>